<proteinExistence type="predicted"/>
<accession>A0A6S7KI20</accession>
<keyword evidence="2" id="KW-1185">Reference proteome</keyword>
<comment type="caution">
    <text evidence="1">The sequence shown here is derived from an EMBL/GenBank/DDBJ whole genome shotgun (WGS) entry which is preliminary data.</text>
</comment>
<reference evidence="1" key="1">
    <citation type="submission" date="2020-04" db="EMBL/GenBank/DDBJ databases">
        <authorList>
            <person name="Alioto T."/>
            <person name="Alioto T."/>
            <person name="Gomez Garrido J."/>
        </authorList>
    </citation>
    <scope>NUCLEOTIDE SEQUENCE</scope>
    <source>
        <strain evidence="1">A484AB</strain>
    </source>
</reference>
<dbReference type="AlphaFoldDB" id="A0A6S7KI20"/>
<dbReference type="EMBL" id="CACRXK020037861">
    <property type="protein sequence ID" value="CAB4045155.1"/>
    <property type="molecule type" value="Genomic_DNA"/>
</dbReference>
<gene>
    <name evidence="1" type="ORF">PACLA_8A013345</name>
</gene>
<dbReference type="Proteomes" id="UP001152795">
    <property type="component" value="Unassembled WGS sequence"/>
</dbReference>
<sequence>MQRVLGETKLLCGDLVVPLESYYIYCYAYEIRFLGQRIISVAVIDLKHHSYTTAQIYLGIYPDKFTSTDEENYIVTSGQRTIVSIQRCTTLAPLRWSSTHVKPIVQQRLDEVVQYVLNYNHFHEIGIQRRISRGLGVHADLRLIQLLSYAQKLQNIVKNYCQSNCTCGGFNDECTCPIPYRCDEVFLDAKQLYDHAVLFRATCPAGEETL</sequence>
<organism evidence="1 2">
    <name type="scientific">Paramuricea clavata</name>
    <name type="common">Red gorgonian</name>
    <name type="synonym">Violescent sea-whip</name>
    <dbReference type="NCBI Taxonomy" id="317549"/>
    <lineage>
        <taxon>Eukaryota</taxon>
        <taxon>Metazoa</taxon>
        <taxon>Cnidaria</taxon>
        <taxon>Anthozoa</taxon>
        <taxon>Octocorallia</taxon>
        <taxon>Malacalcyonacea</taxon>
        <taxon>Plexauridae</taxon>
        <taxon>Paramuricea</taxon>
    </lineage>
</organism>
<name>A0A6S7KI20_PARCT</name>
<evidence type="ECO:0000313" key="2">
    <source>
        <dbReference type="Proteomes" id="UP001152795"/>
    </source>
</evidence>
<evidence type="ECO:0000313" key="1">
    <source>
        <dbReference type="EMBL" id="CAB4045155.1"/>
    </source>
</evidence>
<protein>
    <submittedName>
        <fullName evidence="1">Uncharacterized protein</fullName>
    </submittedName>
</protein>